<evidence type="ECO:0000256" key="1">
    <source>
        <dbReference type="SAM" id="MobiDB-lite"/>
    </source>
</evidence>
<protein>
    <submittedName>
        <fullName evidence="2">Uncharacterized protein</fullName>
    </submittedName>
</protein>
<feature type="compositionally biased region" description="Polar residues" evidence="1">
    <location>
        <begin position="203"/>
        <end position="220"/>
    </location>
</feature>
<proteinExistence type="predicted"/>
<reference evidence="2 3" key="1">
    <citation type="journal article" date="2019" name="New Phytol.">
        <title>Comparative genomics reveals unique wood-decay strategies and fruiting body development in the Schizophyllaceae.</title>
        <authorList>
            <person name="Almasi E."/>
            <person name="Sahu N."/>
            <person name="Krizsan K."/>
            <person name="Balint B."/>
            <person name="Kovacs G.M."/>
            <person name="Kiss B."/>
            <person name="Cseklye J."/>
            <person name="Drula E."/>
            <person name="Henrissat B."/>
            <person name="Nagy I."/>
            <person name="Chovatia M."/>
            <person name="Adam C."/>
            <person name="LaButti K."/>
            <person name="Lipzen A."/>
            <person name="Riley R."/>
            <person name="Grigoriev I.V."/>
            <person name="Nagy L.G."/>
        </authorList>
    </citation>
    <scope>NUCLEOTIDE SEQUENCE [LARGE SCALE GENOMIC DNA]</scope>
    <source>
        <strain evidence="2 3">NL-1724</strain>
    </source>
</reference>
<name>A0A550C1F9_9AGAR</name>
<evidence type="ECO:0000313" key="2">
    <source>
        <dbReference type="EMBL" id="TRM58620.1"/>
    </source>
</evidence>
<gene>
    <name evidence="2" type="ORF">BD626DRAFT_510842</name>
</gene>
<evidence type="ECO:0000313" key="3">
    <source>
        <dbReference type="Proteomes" id="UP000320762"/>
    </source>
</evidence>
<dbReference type="EMBL" id="VDMD01000034">
    <property type="protein sequence ID" value="TRM58620.1"/>
    <property type="molecule type" value="Genomic_DNA"/>
</dbReference>
<sequence length="527" mass="56556">MIPSPLALFIRGQTHCSYNSALFTGLEVDRRGLVFHRDWQTVELDSDLIAIAPKLGRQIWERAVFAFVHQVEGQRGVQIPSPQREDLVDSLVCAHIIYRCVDKSAGRIRSVTQYSDDLYRFAYNVHFIEPARLEQMVSTIYAPLISLVLPIRDSSTGLTSQGPSLPLSMSVKGARSMPLTRTLKDPGCDLAVSHDLPAARAGQPSSNKRTFTADSITSGSRDAAVDGVAEPCTKKLRSDATPDASGSVARDTQDTLNASGTGVGGSETSTQTHRMLQAMHVENEIAVVAQMNAIRETQPDVGRATNAIFSMLRSKVAAAPADIARFSRTHILPYAKDPKFMIAVALCVGYAIYSNPTWLEDFKTVFPQGIRTIFESPADGIGSTANAVVYPNAFVPSAVVSSLDANATVSTGATCAALSVPSALPANLADSVRECVISQIGEAAADSQVEVVINSLDTVVEKAATNVVPELPKHLIGSIRCEGSARSAFSYYFTLQGKLPNWMFYTGLLKASLCGSFTTLGVVEPLP</sequence>
<feature type="region of interest" description="Disordered" evidence="1">
    <location>
        <begin position="197"/>
        <end position="272"/>
    </location>
</feature>
<accession>A0A550C1F9</accession>
<dbReference type="AlphaFoldDB" id="A0A550C1F9"/>
<organism evidence="2 3">
    <name type="scientific">Schizophyllum amplum</name>
    <dbReference type="NCBI Taxonomy" id="97359"/>
    <lineage>
        <taxon>Eukaryota</taxon>
        <taxon>Fungi</taxon>
        <taxon>Dikarya</taxon>
        <taxon>Basidiomycota</taxon>
        <taxon>Agaricomycotina</taxon>
        <taxon>Agaricomycetes</taxon>
        <taxon>Agaricomycetidae</taxon>
        <taxon>Agaricales</taxon>
        <taxon>Schizophyllaceae</taxon>
        <taxon>Schizophyllum</taxon>
    </lineage>
</organism>
<dbReference type="OrthoDB" id="10342857at2759"/>
<dbReference type="Proteomes" id="UP000320762">
    <property type="component" value="Unassembled WGS sequence"/>
</dbReference>
<keyword evidence="3" id="KW-1185">Reference proteome</keyword>
<comment type="caution">
    <text evidence="2">The sequence shown here is derived from an EMBL/GenBank/DDBJ whole genome shotgun (WGS) entry which is preliminary data.</text>
</comment>